<dbReference type="CDD" id="cd01836">
    <property type="entry name" value="FeeA_FeeB_like"/>
    <property type="match status" value="1"/>
</dbReference>
<feature type="signal peptide" evidence="1">
    <location>
        <begin position="1"/>
        <end position="20"/>
    </location>
</feature>
<keyword evidence="3" id="KW-0378">Hydrolase</keyword>
<dbReference type="InterPro" id="IPR013830">
    <property type="entry name" value="SGNH_hydro"/>
</dbReference>
<proteinExistence type="predicted"/>
<evidence type="ECO:0000256" key="1">
    <source>
        <dbReference type="SAM" id="SignalP"/>
    </source>
</evidence>
<feature type="chain" id="PRO_5038633443" evidence="1">
    <location>
        <begin position="21"/>
        <end position="239"/>
    </location>
</feature>
<dbReference type="Pfam" id="PF13472">
    <property type="entry name" value="Lipase_GDSL_2"/>
    <property type="match status" value="1"/>
</dbReference>
<gene>
    <name evidence="3" type="ORF">CFN78_10705</name>
</gene>
<evidence type="ECO:0000313" key="3">
    <source>
        <dbReference type="EMBL" id="OZM73316.1"/>
    </source>
</evidence>
<feature type="domain" description="SGNH hydrolase-type esterase" evidence="2">
    <location>
        <begin position="54"/>
        <end position="226"/>
    </location>
</feature>
<reference evidence="3 4" key="1">
    <citation type="submission" date="2017-07" db="EMBL/GenBank/DDBJ databases">
        <title>Amycolatopsis antarcticus sp. nov., isolated from the surface of an Antarcticus brown macroalga.</title>
        <authorList>
            <person name="Wang J."/>
            <person name="Leiva S."/>
            <person name="Huang J."/>
            <person name="Huang Y."/>
        </authorList>
    </citation>
    <scope>NUCLEOTIDE SEQUENCE [LARGE SCALE GENOMIC DNA]</scope>
    <source>
        <strain evidence="3 4">AU-G6</strain>
    </source>
</reference>
<evidence type="ECO:0000259" key="2">
    <source>
        <dbReference type="Pfam" id="PF13472"/>
    </source>
</evidence>
<dbReference type="Gene3D" id="3.40.50.1110">
    <property type="entry name" value="SGNH hydrolase"/>
    <property type="match status" value="1"/>
</dbReference>
<dbReference type="RefSeq" id="WP_094862571.1">
    <property type="nucleotide sequence ID" value="NZ_NKYE01000005.1"/>
</dbReference>
<dbReference type="Proteomes" id="UP000242444">
    <property type="component" value="Unassembled WGS sequence"/>
</dbReference>
<dbReference type="GO" id="GO:0004622">
    <property type="term" value="F:phosphatidylcholine lysophospholipase activity"/>
    <property type="evidence" value="ECO:0007669"/>
    <property type="project" value="TreeGrafter"/>
</dbReference>
<protein>
    <submittedName>
        <fullName evidence="3">SGNH hydrolase</fullName>
    </submittedName>
</protein>
<keyword evidence="4" id="KW-1185">Reference proteome</keyword>
<organism evidence="3 4">
    <name type="scientific">Amycolatopsis antarctica</name>
    <dbReference type="NCBI Taxonomy" id="1854586"/>
    <lineage>
        <taxon>Bacteria</taxon>
        <taxon>Bacillati</taxon>
        <taxon>Actinomycetota</taxon>
        <taxon>Actinomycetes</taxon>
        <taxon>Pseudonocardiales</taxon>
        <taxon>Pseudonocardiaceae</taxon>
        <taxon>Amycolatopsis</taxon>
    </lineage>
</organism>
<accession>A0A263D753</accession>
<dbReference type="PANTHER" id="PTHR30383">
    <property type="entry name" value="THIOESTERASE 1/PROTEASE 1/LYSOPHOSPHOLIPASE L1"/>
    <property type="match status" value="1"/>
</dbReference>
<dbReference type="InterPro" id="IPR051532">
    <property type="entry name" value="Ester_Hydrolysis_Enzymes"/>
</dbReference>
<dbReference type="PANTHER" id="PTHR30383:SF24">
    <property type="entry name" value="THIOESTERASE 1_PROTEASE 1_LYSOPHOSPHOLIPASE L1"/>
    <property type="match status" value="1"/>
</dbReference>
<sequence>MIRRTAWTLATLAGSPLLLAQAVRVRRATPKLPGAQGPVDGEVRGTGAPLRLLVIGESTVDGVGARTHDEALTGRIAQSLATRLGRGVRWRALGLSGANARTVRRRLLRDACALPADLVVIALGVNDVIELHSAARYRRDLLRLLLDLRRGLGPVPVLFAGVPPLDRFPNLPWPLRAVLGARSRALGSAATTLDALPGVSYVPVPADILRPEWFADDGFHPGPEAYLAWGRQLAEVAPG</sequence>
<dbReference type="InParanoid" id="A0A263D753"/>
<dbReference type="EMBL" id="NKYE01000005">
    <property type="protein sequence ID" value="OZM73316.1"/>
    <property type="molecule type" value="Genomic_DNA"/>
</dbReference>
<dbReference type="AlphaFoldDB" id="A0A263D753"/>
<comment type="caution">
    <text evidence="3">The sequence shown here is derived from an EMBL/GenBank/DDBJ whole genome shotgun (WGS) entry which is preliminary data.</text>
</comment>
<name>A0A263D753_9PSEU</name>
<keyword evidence="1" id="KW-0732">Signal</keyword>
<dbReference type="OrthoDB" id="9804395at2"/>
<dbReference type="InterPro" id="IPR036514">
    <property type="entry name" value="SGNH_hydro_sf"/>
</dbReference>
<dbReference type="SUPFAM" id="SSF52266">
    <property type="entry name" value="SGNH hydrolase"/>
    <property type="match status" value="1"/>
</dbReference>
<evidence type="ECO:0000313" key="4">
    <source>
        <dbReference type="Proteomes" id="UP000242444"/>
    </source>
</evidence>